<reference evidence="2 3" key="1">
    <citation type="journal article" date="2023" name="Sci. Data">
        <title>Genome assembly of the Korean intertidal mud-creeper Batillaria attramentaria.</title>
        <authorList>
            <person name="Patra A.K."/>
            <person name="Ho P.T."/>
            <person name="Jun S."/>
            <person name="Lee S.J."/>
            <person name="Kim Y."/>
            <person name="Won Y.J."/>
        </authorList>
    </citation>
    <scope>NUCLEOTIDE SEQUENCE [LARGE SCALE GENOMIC DNA]</scope>
    <source>
        <strain evidence="2">Wonlab-2016</strain>
    </source>
</reference>
<protein>
    <submittedName>
        <fullName evidence="2">Uncharacterized protein</fullName>
    </submittedName>
</protein>
<keyword evidence="1" id="KW-1133">Transmembrane helix</keyword>
<feature type="transmembrane region" description="Helical" evidence="1">
    <location>
        <begin position="42"/>
        <end position="61"/>
    </location>
</feature>
<name>A0ABD0KLB1_9CAEN</name>
<dbReference type="AlphaFoldDB" id="A0ABD0KLB1"/>
<keyword evidence="1" id="KW-0472">Membrane</keyword>
<keyword evidence="1" id="KW-0812">Transmembrane</keyword>
<gene>
    <name evidence="2" type="ORF">BaRGS_00021058</name>
</gene>
<accession>A0ABD0KLB1</accession>
<feature type="non-terminal residue" evidence="2">
    <location>
        <position position="148"/>
    </location>
</feature>
<evidence type="ECO:0000313" key="2">
    <source>
        <dbReference type="EMBL" id="KAK7487791.1"/>
    </source>
</evidence>
<dbReference type="Gene3D" id="1.20.1070.10">
    <property type="entry name" value="Rhodopsin 7-helix transmembrane proteins"/>
    <property type="match status" value="1"/>
</dbReference>
<feature type="transmembrane region" description="Helical" evidence="1">
    <location>
        <begin position="90"/>
        <end position="111"/>
    </location>
</feature>
<sequence length="148" mass="17382">MTVLEFGLNAYVPFELDFRDGECEFEDRFARKYLVHIRWFNALYYSVVPCTIKLLGNCLVVRTLRKSERRFEFQVPCGKRERRKMKAQEWLLAEVTLALVLLCFPTSLVRIPVSLNPTLSADPRYYFARQFALLFSLVVHEQGGQRLP</sequence>
<evidence type="ECO:0000256" key="1">
    <source>
        <dbReference type="SAM" id="Phobius"/>
    </source>
</evidence>
<organism evidence="2 3">
    <name type="scientific">Batillaria attramentaria</name>
    <dbReference type="NCBI Taxonomy" id="370345"/>
    <lineage>
        <taxon>Eukaryota</taxon>
        <taxon>Metazoa</taxon>
        <taxon>Spiralia</taxon>
        <taxon>Lophotrochozoa</taxon>
        <taxon>Mollusca</taxon>
        <taxon>Gastropoda</taxon>
        <taxon>Caenogastropoda</taxon>
        <taxon>Sorbeoconcha</taxon>
        <taxon>Cerithioidea</taxon>
        <taxon>Batillariidae</taxon>
        <taxon>Batillaria</taxon>
    </lineage>
</organism>
<dbReference type="EMBL" id="JACVVK020000160">
    <property type="protein sequence ID" value="KAK7487791.1"/>
    <property type="molecule type" value="Genomic_DNA"/>
</dbReference>
<dbReference type="Proteomes" id="UP001519460">
    <property type="component" value="Unassembled WGS sequence"/>
</dbReference>
<keyword evidence="3" id="KW-1185">Reference proteome</keyword>
<comment type="caution">
    <text evidence="2">The sequence shown here is derived from an EMBL/GenBank/DDBJ whole genome shotgun (WGS) entry which is preliminary data.</text>
</comment>
<evidence type="ECO:0000313" key="3">
    <source>
        <dbReference type="Proteomes" id="UP001519460"/>
    </source>
</evidence>
<proteinExistence type="predicted"/>